<name>A0A0G0PZF3_9BACT</name>
<gene>
    <name evidence="3" type="ORF">UT61_C0006G0027</name>
</gene>
<dbReference type="GO" id="GO:0016787">
    <property type="term" value="F:hydrolase activity"/>
    <property type="evidence" value="ECO:0007669"/>
    <property type="project" value="UniProtKB-KW"/>
</dbReference>
<keyword evidence="2" id="KW-0812">Transmembrane</keyword>
<sequence length="198" mass="22069">MNFSKILQKGKSKSKKDKTSPLRLALGLTLVLIGLVIILGRDNLPTIYSTSFESEPVKIEGLSFSELKEEKIPKRIVIPQIFTDLEVKKSNIVGGYWEVFEDTAGWGIGSGIPGEKGNQVIFAHAKEGLFLPLRSIKVGSQIYVLTDSDWYKYEIKEIKEVYPNQVEVIAPTEDETLTLYTCSGFADTKRLIVVAKPS</sequence>
<organism evidence="3 4">
    <name type="scientific">Candidatus Woesebacteria bacterium GW2011_GWA1_39_8</name>
    <dbReference type="NCBI Taxonomy" id="1618552"/>
    <lineage>
        <taxon>Bacteria</taxon>
        <taxon>Candidatus Woeseibacteriota</taxon>
    </lineage>
</organism>
<accession>A0A0G0PZF3</accession>
<proteinExistence type="predicted"/>
<dbReference type="SUPFAM" id="SSF63817">
    <property type="entry name" value="Sortase"/>
    <property type="match status" value="1"/>
</dbReference>
<dbReference type="NCBIfam" id="TIGR01076">
    <property type="entry name" value="sortase_fam"/>
    <property type="match status" value="1"/>
</dbReference>
<feature type="transmembrane region" description="Helical" evidence="2">
    <location>
        <begin position="21"/>
        <end position="40"/>
    </location>
</feature>
<dbReference type="Pfam" id="PF04203">
    <property type="entry name" value="Sortase"/>
    <property type="match status" value="1"/>
</dbReference>
<keyword evidence="2" id="KW-0472">Membrane</keyword>
<dbReference type="Gene3D" id="2.40.260.10">
    <property type="entry name" value="Sortase"/>
    <property type="match status" value="1"/>
</dbReference>
<comment type="caution">
    <text evidence="3">The sequence shown here is derived from an EMBL/GenBank/DDBJ whole genome shotgun (WGS) entry which is preliminary data.</text>
</comment>
<protein>
    <submittedName>
        <fullName evidence="3">Sortase family protein</fullName>
    </submittedName>
</protein>
<dbReference type="Proteomes" id="UP000034793">
    <property type="component" value="Unassembled WGS sequence"/>
</dbReference>
<dbReference type="InterPro" id="IPR005754">
    <property type="entry name" value="Sortase"/>
</dbReference>
<dbReference type="EMBL" id="LBXL01000006">
    <property type="protein sequence ID" value="KKR30471.1"/>
    <property type="molecule type" value="Genomic_DNA"/>
</dbReference>
<dbReference type="AlphaFoldDB" id="A0A0G0PZF3"/>
<evidence type="ECO:0000256" key="2">
    <source>
        <dbReference type="SAM" id="Phobius"/>
    </source>
</evidence>
<reference evidence="3 4" key="1">
    <citation type="journal article" date="2015" name="Nature">
        <title>rRNA introns, odd ribosomes, and small enigmatic genomes across a large radiation of phyla.</title>
        <authorList>
            <person name="Brown C.T."/>
            <person name="Hug L.A."/>
            <person name="Thomas B.C."/>
            <person name="Sharon I."/>
            <person name="Castelle C.J."/>
            <person name="Singh A."/>
            <person name="Wilkins M.J."/>
            <person name="Williams K.H."/>
            <person name="Banfield J.F."/>
        </authorList>
    </citation>
    <scope>NUCLEOTIDE SEQUENCE [LARGE SCALE GENOMIC DNA]</scope>
</reference>
<dbReference type="InterPro" id="IPR023365">
    <property type="entry name" value="Sortase_dom-sf"/>
</dbReference>
<keyword evidence="1" id="KW-0378">Hydrolase</keyword>
<evidence type="ECO:0000313" key="3">
    <source>
        <dbReference type="EMBL" id="KKR30471.1"/>
    </source>
</evidence>
<keyword evidence="2" id="KW-1133">Transmembrane helix</keyword>
<evidence type="ECO:0000256" key="1">
    <source>
        <dbReference type="ARBA" id="ARBA00022801"/>
    </source>
</evidence>
<evidence type="ECO:0000313" key="4">
    <source>
        <dbReference type="Proteomes" id="UP000034793"/>
    </source>
</evidence>